<accession>A0A853ETK7</accession>
<dbReference type="Proteomes" id="UP000561011">
    <property type="component" value="Unassembled WGS sequence"/>
</dbReference>
<name>A0A853ETK7_9MICO</name>
<proteinExistence type="predicted"/>
<keyword evidence="2" id="KW-0812">Transmembrane</keyword>
<feature type="transmembrane region" description="Helical" evidence="2">
    <location>
        <begin position="33"/>
        <end position="52"/>
    </location>
</feature>
<evidence type="ECO:0000256" key="2">
    <source>
        <dbReference type="SAM" id="Phobius"/>
    </source>
</evidence>
<feature type="compositionally biased region" description="Low complexity" evidence="1">
    <location>
        <begin position="117"/>
        <end position="137"/>
    </location>
</feature>
<keyword evidence="2" id="KW-0472">Membrane</keyword>
<evidence type="ECO:0000313" key="4">
    <source>
        <dbReference type="Proteomes" id="UP000561011"/>
    </source>
</evidence>
<dbReference type="Pfam" id="PF10066">
    <property type="entry name" value="DUF2304"/>
    <property type="match status" value="1"/>
</dbReference>
<feature type="region of interest" description="Disordered" evidence="1">
    <location>
        <begin position="112"/>
        <end position="143"/>
    </location>
</feature>
<keyword evidence="2" id="KW-1133">Transmembrane helix</keyword>
<reference evidence="3 4" key="1">
    <citation type="submission" date="2020-07" db="EMBL/GenBank/DDBJ databases">
        <title>MOT database genomes.</title>
        <authorList>
            <person name="Joseph S."/>
            <person name="Aduse-Opoku J."/>
            <person name="Hashim A."/>
            <person name="Wade W."/>
            <person name="Curtis M."/>
        </authorList>
    </citation>
    <scope>NUCLEOTIDE SEQUENCE [LARGE SCALE GENOMIC DNA]</scope>
    <source>
        <strain evidence="3 4">DSM 100099</strain>
    </source>
</reference>
<dbReference type="AlphaFoldDB" id="A0A853ETK7"/>
<keyword evidence="4" id="KW-1185">Reference proteome</keyword>
<evidence type="ECO:0000313" key="3">
    <source>
        <dbReference type="EMBL" id="NYS93909.1"/>
    </source>
</evidence>
<comment type="caution">
    <text evidence="3">The sequence shown here is derived from an EMBL/GenBank/DDBJ whole genome shotgun (WGS) entry which is preliminary data.</text>
</comment>
<dbReference type="EMBL" id="JACBYE010000022">
    <property type="protein sequence ID" value="NYS93909.1"/>
    <property type="molecule type" value="Genomic_DNA"/>
</dbReference>
<organism evidence="3 4">
    <name type="scientific">Sanguibacter inulinus</name>
    <dbReference type="NCBI Taxonomy" id="60922"/>
    <lineage>
        <taxon>Bacteria</taxon>
        <taxon>Bacillati</taxon>
        <taxon>Actinomycetota</taxon>
        <taxon>Actinomycetes</taxon>
        <taxon>Micrococcales</taxon>
        <taxon>Sanguibacteraceae</taxon>
        <taxon>Sanguibacter</taxon>
    </lineage>
</organism>
<gene>
    <name evidence="3" type="ORF">HZZ10_10310</name>
</gene>
<protein>
    <submittedName>
        <fullName evidence="3">DUF2304 domain-containing protein</fullName>
    </submittedName>
</protein>
<evidence type="ECO:0000256" key="1">
    <source>
        <dbReference type="SAM" id="MobiDB-lite"/>
    </source>
</evidence>
<dbReference type="InterPro" id="IPR019277">
    <property type="entry name" value="DUF2304"/>
</dbReference>
<feature type="transmembrane region" description="Helical" evidence="2">
    <location>
        <begin position="64"/>
        <end position="82"/>
    </location>
</feature>
<sequence>MLIQLILLLSVGVVAALLTRSTAGARHQAIRRLALLAFVLAAVLSIVFPVWLSRAANLVGVGRGTDLLLYGLVIAFLSYIATSHRRMNQMSRSITLLTRELTLSEARAEHLGDHGCTSAPGEPPSSTSPSPASASSSTPPPPS</sequence>